<evidence type="ECO:0000256" key="6">
    <source>
        <dbReference type="ARBA" id="ARBA00023136"/>
    </source>
</evidence>
<feature type="transmembrane region" description="Helical" evidence="7">
    <location>
        <begin position="131"/>
        <end position="160"/>
    </location>
</feature>
<gene>
    <name evidence="9" type="ORF">HYQ42_01285</name>
</gene>
<keyword evidence="3" id="KW-1003">Cell membrane</keyword>
<dbReference type="RefSeq" id="WP_197103447.1">
    <property type="nucleotide sequence ID" value="NZ_JACCEL010000002.1"/>
</dbReference>
<evidence type="ECO:0000313" key="10">
    <source>
        <dbReference type="Proteomes" id="UP000823401"/>
    </source>
</evidence>
<protein>
    <submittedName>
        <fullName evidence="9">ABC transporter permease</fullName>
    </submittedName>
</protein>
<dbReference type="PANTHER" id="PTHR43163:SF6">
    <property type="entry name" value="DIPEPTIDE TRANSPORT SYSTEM PERMEASE PROTEIN DPPB-RELATED"/>
    <property type="match status" value="1"/>
</dbReference>
<accession>A0ABS0LH29</accession>
<feature type="transmembrane region" description="Helical" evidence="7">
    <location>
        <begin position="180"/>
        <end position="197"/>
    </location>
</feature>
<keyword evidence="10" id="KW-1185">Reference proteome</keyword>
<proteinExistence type="inferred from homology"/>
<dbReference type="PANTHER" id="PTHR43163">
    <property type="entry name" value="DIPEPTIDE TRANSPORT SYSTEM PERMEASE PROTEIN DPPB-RELATED"/>
    <property type="match status" value="1"/>
</dbReference>
<dbReference type="EMBL" id="JACCEL010000002">
    <property type="protein sequence ID" value="MBG9977404.1"/>
    <property type="molecule type" value="Genomic_DNA"/>
</dbReference>
<feature type="transmembrane region" description="Helical" evidence="7">
    <location>
        <begin position="281"/>
        <end position="309"/>
    </location>
</feature>
<dbReference type="Proteomes" id="UP000823401">
    <property type="component" value="Unassembled WGS sequence"/>
</dbReference>
<name>A0ABS0LH29_9LACT</name>
<dbReference type="Pfam" id="PF00528">
    <property type="entry name" value="BPD_transp_1"/>
    <property type="match status" value="1"/>
</dbReference>
<comment type="caution">
    <text evidence="9">The sequence shown here is derived from an EMBL/GenBank/DDBJ whole genome shotgun (WGS) entry which is preliminary data.</text>
</comment>
<feature type="domain" description="ABC transmembrane type-1" evidence="8">
    <location>
        <begin position="95"/>
        <end position="302"/>
    </location>
</feature>
<evidence type="ECO:0000313" key="9">
    <source>
        <dbReference type="EMBL" id="MBG9977404.1"/>
    </source>
</evidence>
<evidence type="ECO:0000256" key="1">
    <source>
        <dbReference type="ARBA" id="ARBA00004651"/>
    </source>
</evidence>
<dbReference type="CDD" id="cd06261">
    <property type="entry name" value="TM_PBP2"/>
    <property type="match status" value="1"/>
</dbReference>
<dbReference type="InterPro" id="IPR045621">
    <property type="entry name" value="BPD_transp_1_N"/>
</dbReference>
<keyword evidence="2 7" id="KW-0813">Transport</keyword>
<evidence type="ECO:0000256" key="4">
    <source>
        <dbReference type="ARBA" id="ARBA00022692"/>
    </source>
</evidence>
<keyword evidence="6 7" id="KW-0472">Membrane</keyword>
<evidence type="ECO:0000256" key="5">
    <source>
        <dbReference type="ARBA" id="ARBA00022989"/>
    </source>
</evidence>
<evidence type="ECO:0000256" key="7">
    <source>
        <dbReference type="RuleBase" id="RU363032"/>
    </source>
</evidence>
<feature type="transmembrane region" description="Helical" evidence="7">
    <location>
        <begin position="99"/>
        <end position="119"/>
    </location>
</feature>
<keyword evidence="5 7" id="KW-1133">Transmembrane helix</keyword>
<feature type="transmembrane region" description="Helical" evidence="7">
    <location>
        <begin position="9"/>
        <end position="30"/>
    </location>
</feature>
<evidence type="ECO:0000259" key="8">
    <source>
        <dbReference type="PROSITE" id="PS50928"/>
    </source>
</evidence>
<dbReference type="InterPro" id="IPR035906">
    <property type="entry name" value="MetI-like_sf"/>
</dbReference>
<dbReference type="PROSITE" id="PS50928">
    <property type="entry name" value="ABC_TM1"/>
    <property type="match status" value="1"/>
</dbReference>
<organism evidence="9 10">
    <name type="scientific">Ruoffia tabacinasalis</name>
    <dbReference type="NCBI Taxonomy" id="87458"/>
    <lineage>
        <taxon>Bacteria</taxon>
        <taxon>Bacillati</taxon>
        <taxon>Bacillota</taxon>
        <taxon>Bacilli</taxon>
        <taxon>Lactobacillales</taxon>
        <taxon>Aerococcaceae</taxon>
        <taxon>Ruoffia</taxon>
    </lineage>
</organism>
<dbReference type="Pfam" id="PF19300">
    <property type="entry name" value="BPD_transp_1_N"/>
    <property type="match status" value="1"/>
</dbReference>
<dbReference type="SUPFAM" id="SSF161098">
    <property type="entry name" value="MetI-like"/>
    <property type="match status" value="1"/>
</dbReference>
<sequence>MMKYIIRRLIVMLPVMLLVSIFAFAIVNLAPGDAADLYVTPDATPEQLEMMRERLGLNQSQIVQYGKWLVNTLQGNLGFSFNTRTSVAGLLLERIWPTLQLMGLTLIVAYAIAIPLGIYCAKHKNSWFDNLVTTTSFAGVSVPNFFLGLGLIYIFALQLGWLPTGGRETLGGQDSIIERIQYYILPVIVLATSYSSNMTRYIRSTMIQVYEENYMRTAISKGLSDNKVTFTHGLRNALVPIITVIGSDIPRLIGGAIVTEQVFRWPGVGQLMMSSISARDYPVIMAINLLSAVTVLFSNLIVDVLYAYVDPRIRY</sequence>
<comment type="similarity">
    <text evidence="7">Belongs to the binding-protein-dependent transport system permease family.</text>
</comment>
<evidence type="ECO:0000256" key="3">
    <source>
        <dbReference type="ARBA" id="ARBA00022475"/>
    </source>
</evidence>
<keyword evidence="4 7" id="KW-0812">Transmembrane</keyword>
<dbReference type="Gene3D" id="1.10.3720.10">
    <property type="entry name" value="MetI-like"/>
    <property type="match status" value="1"/>
</dbReference>
<reference evidence="9 10" key="1">
    <citation type="submission" date="2020-07" db="EMBL/GenBank/DDBJ databases">
        <title>Facklamia lactis sp. nov., isolated from raw milk.</title>
        <authorList>
            <person name="Doll E.V."/>
            <person name="Huptas C."/>
            <person name="Staib L."/>
            <person name="Wenning M."/>
            <person name="Scherer S."/>
        </authorList>
    </citation>
    <scope>NUCLEOTIDE SEQUENCE [LARGE SCALE GENOMIC DNA]</scope>
    <source>
        <strain evidence="9 10">DSM 104272</strain>
    </source>
</reference>
<dbReference type="InterPro" id="IPR000515">
    <property type="entry name" value="MetI-like"/>
</dbReference>
<comment type="subcellular location">
    <subcellularLocation>
        <location evidence="1 7">Cell membrane</location>
        <topology evidence="1 7">Multi-pass membrane protein</topology>
    </subcellularLocation>
</comment>
<evidence type="ECO:0000256" key="2">
    <source>
        <dbReference type="ARBA" id="ARBA00022448"/>
    </source>
</evidence>